<dbReference type="AlphaFoldDB" id="A0A8J1Y3W4"/>
<organism evidence="3 4">
    <name type="scientific">Owenia fusiformis</name>
    <name type="common">Polychaete worm</name>
    <dbReference type="NCBI Taxonomy" id="6347"/>
    <lineage>
        <taxon>Eukaryota</taxon>
        <taxon>Metazoa</taxon>
        <taxon>Spiralia</taxon>
        <taxon>Lophotrochozoa</taxon>
        <taxon>Annelida</taxon>
        <taxon>Polychaeta</taxon>
        <taxon>Sedentaria</taxon>
        <taxon>Canalipalpata</taxon>
        <taxon>Sabellida</taxon>
        <taxon>Oweniida</taxon>
        <taxon>Oweniidae</taxon>
        <taxon>Owenia</taxon>
    </lineage>
</organism>
<dbReference type="SUPFAM" id="SSF49452">
    <property type="entry name" value="Starch-binding domain-like"/>
    <property type="match status" value="1"/>
</dbReference>
<reference evidence="3" key="1">
    <citation type="submission" date="2022-03" db="EMBL/GenBank/DDBJ databases">
        <authorList>
            <person name="Martin C."/>
        </authorList>
    </citation>
    <scope>NUCLEOTIDE SEQUENCE</scope>
</reference>
<name>A0A8J1Y3W4_OWEFU</name>
<dbReference type="InterPro" id="IPR017946">
    <property type="entry name" value="PLC-like_Pdiesterase_TIM-brl"/>
</dbReference>
<protein>
    <submittedName>
        <fullName evidence="3">Uncharacterized protein</fullName>
    </submittedName>
</protein>
<dbReference type="InterPro" id="IPR013783">
    <property type="entry name" value="Ig-like_fold"/>
</dbReference>
<dbReference type="GO" id="GO:0046475">
    <property type="term" value="P:glycerophospholipid catabolic process"/>
    <property type="evidence" value="ECO:0007669"/>
    <property type="project" value="TreeGrafter"/>
</dbReference>
<dbReference type="Gene3D" id="3.20.20.190">
    <property type="entry name" value="Phosphatidylinositol (PI) phosphodiesterase"/>
    <property type="match status" value="1"/>
</dbReference>
<evidence type="ECO:0000256" key="2">
    <source>
        <dbReference type="SAM" id="MobiDB-lite"/>
    </source>
</evidence>
<accession>A0A8J1Y3W4</accession>
<dbReference type="PANTHER" id="PTHR22958">
    <property type="entry name" value="GLYCEROPHOSPHORYL DIESTER PHOSPHODIESTERASE"/>
    <property type="match status" value="1"/>
</dbReference>
<dbReference type="GO" id="GO:0047389">
    <property type="term" value="F:glycerophosphocholine phosphodiesterase activity"/>
    <property type="evidence" value="ECO:0007669"/>
    <property type="project" value="TreeGrafter"/>
</dbReference>
<dbReference type="Gene3D" id="2.60.40.10">
    <property type="entry name" value="Immunoglobulins"/>
    <property type="match status" value="1"/>
</dbReference>
<dbReference type="Pfam" id="PF00686">
    <property type="entry name" value="CBM_20"/>
    <property type="match status" value="1"/>
</dbReference>
<dbReference type="PROSITE" id="PS51704">
    <property type="entry name" value="GP_PDE"/>
    <property type="match status" value="1"/>
</dbReference>
<dbReference type="PROSITE" id="PS51166">
    <property type="entry name" value="CBM20"/>
    <property type="match status" value="1"/>
</dbReference>
<keyword evidence="4" id="KW-1185">Reference proteome</keyword>
<sequence>MQVGQKLDVMFKVAVETRGIEVACVTGDCKELGNWNPNKAIILKKISNENNRDLWARTVKLPISEVHYRYFVGLVKETSHEEEDPDIIVQRWETNIKPRKFSPMSTSDDNERGAATFGFYGGLSNVTKGWLSGQTEVRIRLTGSPINMWKSKHRDQTYRVKCSVMDLRYRDQSFSVDDDEDSRDVDIGVPPSSVNIQTAVMSKSQQSAVFTEQSQNGHTYFNGDFMEFKAQTFEPEFMGYSLDFFIESTNGTVTPKHIGYAYILPVNLSQTEGSKTVAINGMKHKPIGQVTVEYLIIKPMRTHTCDMSVSYQSHWKHHRRPLDIGHRGMGNSHDAEFLAAMRENTVGSLTAAGSHGADMVEFDVQLTKDLVPVLYHDFNVCLTMRKKKKEDLQLFQVPVKDLTNAQLQSLKLDHVSMQKYSNIDLTTEESNPPEEQPSPELTRLFESLDPLLGFCIELKYPQRYMNGTHEMDHYFDPNLYLDIILEQILKLAGERRIILCCFHPDICAMASIKQNKYPVFFLTCGVNSLWDTYVDIRTHSFPIAVNFAKADGILGISAHAEELLNDQSLIDIAKAEKKVVISWGEQLNNRETLDKLKDKGIDGLIYDRIYDLKTDKSNVFKLEYEAKLKLLQDLGQIPNTKHAQRQLLGSTSSEPGDNKEDTSSSAESSRSSSPTDKKRPLVVSSDTTLTKAKLPRQMSCI</sequence>
<dbReference type="InterPro" id="IPR030395">
    <property type="entry name" value="GP_PDE_dom"/>
</dbReference>
<comment type="caution">
    <text evidence="3">The sequence shown here is derived from an EMBL/GenBank/DDBJ whole genome shotgun (WGS) entry which is preliminary data.</text>
</comment>
<feature type="region of interest" description="Disordered" evidence="2">
    <location>
        <begin position="642"/>
        <end position="701"/>
    </location>
</feature>
<evidence type="ECO:0000256" key="1">
    <source>
        <dbReference type="ARBA" id="ARBA00022801"/>
    </source>
</evidence>
<dbReference type="PANTHER" id="PTHR22958:SF1">
    <property type="entry name" value="GLYCEROPHOSPHOCHOLINE PHOSPHODIESTERASE GPCPD1"/>
    <property type="match status" value="1"/>
</dbReference>
<dbReference type="OrthoDB" id="1058301at2759"/>
<feature type="compositionally biased region" description="Low complexity" evidence="2">
    <location>
        <begin position="663"/>
        <end position="673"/>
    </location>
</feature>
<dbReference type="SUPFAM" id="SSF51695">
    <property type="entry name" value="PLC-like phosphodiesterases"/>
    <property type="match status" value="1"/>
</dbReference>
<feature type="compositionally biased region" description="Polar residues" evidence="2">
    <location>
        <begin position="642"/>
        <end position="655"/>
    </location>
</feature>
<dbReference type="InterPro" id="IPR051578">
    <property type="entry name" value="GDPD"/>
</dbReference>
<dbReference type="SMART" id="SM01065">
    <property type="entry name" value="CBM_2"/>
    <property type="match status" value="1"/>
</dbReference>
<dbReference type="GO" id="GO:2001070">
    <property type="term" value="F:starch binding"/>
    <property type="evidence" value="ECO:0007669"/>
    <property type="project" value="InterPro"/>
</dbReference>
<gene>
    <name evidence="3" type="ORF">OFUS_LOCUS11367</name>
</gene>
<dbReference type="Pfam" id="PF03009">
    <property type="entry name" value="GDPD"/>
    <property type="match status" value="1"/>
</dbReference>
<dbReference type="Proteomes" id="UP000749559">
    <property type="component" value="Unassembled WGS sequence"/>
</dbReference>
<dbReference type="FunFam" id="3.20.20.190:FF:000032">
    <property type="entry name" value="Glycerophosphoryl diester phosphodiesterase, putative"/>
    <property type="match status" value="1"/>
</dbReference>
<evidence type="ECO:0000313" key="4">
    <source>
        <dbReference type="Proteomes" id="UP000749559"/>
    </source>
</evidence>
<evidence type="ECO:0000313" key="3">
    <source>
        <dbReference type="EMBL" id="CAH1785290.1"/>
    </source>
</evidence>
<keyword evidence="1" id="KW-0378">Hydrolase</keyword>
<dbReference type="EMBL" id="CAIIXF020000006">
    <property type="protein sequence ID" value="CAH1785290.1"/>
    <property type="molecule type" value="Genomic_DNA"/>
</dbReference>
<dbReference type="InterPro" id="IPR013784">
    <property type="entry name" value="Carb-bd-like_fold"/>
</dbReference>
<dbReference type="Pfam" id="PF25329">
    <property type="entry name" value="C2_GDE1"/>
    <property type="match status" value="1"/>
</dbReference>
<dbReference type="InterPro" id="IPR002044">
    <property type="entry name" value="CBM20"/>
</dbReference>
<dbReference type="InterPro" id="IPR057506">
    <property type="entry name" value="C2_GPCPD1"/>
</dbReference>
<proteinExistence type="predicted"/>